<dbReference type="InterPro" id="IPR029442">
    <property type="entry name" value="GyrI-like"/>
</dbReference>
<proteinExistence type="predicted"/>
<accession>A0A644ZLL6</accession>
<dbReference type="EMBL" id="VSSQ01008354">
    <property type="protein sequence ID" value="MPM38644.1"/>
    <property type="molecule type" value="Genomic_DNA"/>
</dbReference>
<evidence type="ECO:0000259" key="1">
    <source>
        <dbReference type="SMART" id="SM00871"/>
    </source>
</evidence>
<dbReference type="Pfam" id="PF06445">
    <property type="entry name" value="GyrI-like"/>
    <property type="match status" value="1"/>
</dbReference>
<dbReference type="InterPro" id="IPR010499">
    <property type="entry name" value="AraC_E-bd"/>
</dbReference>
<gene>
    <name evidence="2" type="ORF">SDC9_85274</name>
</gene>
<comment type="caution">
    <text evidence="2">The sequence shown here is derived from an EMBL/GenBank/DDBJ whole genome shotgun (WGS) entry which is preliminary data.</text>
</comment>
<sequence length="155" mass="17714">MIEPPRITDLARPRATAIIHVRCTREEIQHVMGRGVRELLDAVHAQGASPIAALYTHHLHRPTDRFDFEIGVPVDRMVCAVGRVRPGQWPSMRVAHTVHCGRYEELPRSWGQFKDWIAAQGLTITTDLWECYVTGPERGSDARRWRTELFQPLVG</sequence>
<name>A0A644ZLL6_9ZZZZ</name>
<evidence type="ECO:0000313" key="2">
    <source>
        <dbReference type="EMBL" id="MPM38644.1"/>
    </source>
</evidence>
<dbReference type="Gene3D" id="3.20.80.10">
    <property type="entry name" value="Regulatory factor, effector binding domain"/>
    <property type="match status" value="1"/>
</dbReference>
<reference evidence="2" key="1">
    <citation type="submission" date="2019-08" db="EMBL/GenBank/DDBJ databases">
        <authorList>
            <person name="Kucharzyk K."/>
            <person name="Murdoch R.W."/>
            <person name="Higgins S."/>
            <person name="Loffler F."/>
        </authorList>
    </citation>
    <scope>NUCLEOTIDE SEQUENCE</scope>
</reference>
<dbReference type="AlphaFoldDB" id="A0A644ZLL6"/>
<dbReference type="InterPro" id="IPR011256">
    <property type="entry name" value="Reg_factor_effector_dom_sf"/>
</dbReference>
<feature type="domain" description="AraC effector-binding" evidence="1">
    <location>
        <begin position="3"/>
        <end position="154"/>
    </location>
</feature>
<protein>
    <recommendedName>
        <fullName evidence="1">AraC effector-binding domain-containing protein</fullName>
    </recommendedName>
</protein>
<dbReference type="SUPFAM" id="SSF55136">
    <property type="entry name" value="Probable bacterial effector-binding domain"/>
    <property type="match status" value="1"/>
</dbReference>
<organism evidence="2">
    <name type="scientific">bioreactor metagenome</name>
    <dbReference type="NCBI Taxonomy" id="1076179"/>
    <lineage>
        <taxon>unclassified sequences</taxon>
        <taxon>metagenomes</taxon>
        <taxon>ecological metagenomes</taxon>
    </lineage>
</organism>
<dbReference type="SMART" id="SM00871">
    <property type="entry name" value="AraC_E_bind"/>
    <property type="match status" value="1"/>
</dbReference>